<comment type="caution">
    <text evidence="1">The sequence shown here is derived from an EMBL/GenBank/DDBJ whole genome shotgun (WGS) entry which is preliminary data.</text>
</comment>
<proteinExistence type="predicted"/>
<keyword evidence="2" id="KW-1185">Reference proteome</keyword>
<dbReference type="AlphaFoldDB" id="A0AAV8XJR2"/>
<reference evidence="1" key="1">
    <citation type="journal article" date="2023" name="Insect Mol. Biol.">
        <title>Genome sequencing provides insights into the evolution of gene families encoding plant cell wall-degrading enzymes in longhorned beetles.</title>
        <authorList>
            <person name="Shin N.R."/>
            <person name="Okamura Y."/>
            <person name="Kirsch R."/>
            <person name="Pauchet Y."/>
        </authorList>
    </citation>
    <scope>NUCLEOTIDE SEQUENCE</scope>
    <source>
        <strain evidence="1">RBIC_L_NR</strain>
    </source>
</reference>
<evidence type="ECO:0000313" key="1">
    <source>
        <dbReference type="EMBL" id="KAJ8939212.1"/>
    </source>
</evidence>
<protein>
    <submittedName>
        <fullName evidence="1">Uncharacterized protein</fullName>
    </submittedName>
</protein>
<accession>A0AAV8XJR2</accession>
<evidence type="ECO:0000313" key="2">
    <source>
        <dbReference type="Proteomes" id="UP001162156"/>
    </source>
</evidence>
<gene>
    <name evidence="1" type="ORF">NQ314_011200</name>
</gene>
<dbReference type="Proteomes" id="UP001162156">
    <property type="component" value="Unassembled WGS sequence"/>
</dbReference>
<name>A0AAV8XJR2_9CUCU</name>
<dbReference type="EMBL" id="JANEYF010003108">
    <property type="protein sequence ID" value="KAJ8939212.1"/>
    <property type="molecule type" value="Genomic_DNA"/>
</dbReference>
<organism evidence="1 2">
    <name type="scientific">Rhamnusium bicolor</name>
    <dbReference type="NCBI Taxonomy" id="1586634"/>
    <lineage>
        <taxon>Eukaryota</taxon>
        <taxon>Metazoa</taxon>
        <taxon>Ecdysozoa</taxon>
        <taxon>Arthropoda</taxon>
        <taxon>Hexapoda</taxon>
        <taxon>Insecta</taxon>
        <taxon>Pterygota</taxon>
        <taxon>Neoptera</taxon>
        <taxon>Endopterygota</taxon>
        <taxon>Coleoptera</taxon>
        <taxon>Polyphaga</taxon>
        <taxon>Cucujiformia</taxon>
        <taxon>Chrysomeloidea</taxon>
        <taxon>Cerambycidae</taxon>
        <taxon>Lepturinae</taxon>
        <taxon>Rhagiini</taxon>
        <taxon>Rhamnusium</taxon>
    </lineage>
</organism>
<sequence length="65" mass="7536">MLININLPLMGLRTGNPQKESQLIYLNVTGPENMELQQIEHLAPSEFWRKLGLLEKENLTFNDKL</sequence>